<organism evidence="18 19">
    <name type="scientific">Xylocopilactobacillus apis</name>
    <dbReference type="NCBI Taxonomy" id="2932183"/>
    <lineage>
        <taxon>Bacteria</taxon>
        <taxon>Bacillati</taxon>
        <taxon>Bacillota</taxon>
        <taxon>Bacilli</taxon>
        <taxon>Lactobacillales</taxon>
        <taxon>Lactobacillaceae</taxon>
        <taxon>Xylocopilactobacillus</taxon>
    </lineage>
</organism>
<dbReference type="SUPFAM" id="SSF50447">
    <property type="entry name" value="Translation proteins"/>
    <property type="match status" value="1"/>
</dbReference>
<dbReference type="GO" id="GO:0140096">
    <property type="term" value="F:catalytic activity, acting on a protein"/>
    <property type="evidence" value="ECO:0007669"/>
    <property type="project" value="UniProtKB-ARBA"/>
</dbReference>
<feature type="binding site" evidence="15">
    <location>
        <position position="669"/>
    </location>
    <ligand>
        <name>Zn(2+)</name>
        <dbReference type="ChEBI" id="CHEBI:29105"/>
    </ligand>
</feature>
<sequence>MKELTSSQVRQMFLDFFKSKGHDIEPSASLVPVDDPSLLWINSGVATMKKYFDGTVVPTNPRMTSAQKSIRTNDIENVGKTARHLTFFEMLGNFSVGDYFKKEAISWAWELLTSPEWFGFDPKDLYITVYPKDHDAYELWQSVGVKKEHLYKDEDNFWDIGGGPSGPDTEVFFDRGQEFNNVAEDDPQNYPGGENERYLEIWNIVFSELNHLPDGTYVEQPHKNIDTGMGLERVVSVFQHAHTNYETDLFLPIIHEIEKFTSYKYGSDQKVDSSFKIIADHIRTLSFAISDGAEPSNSGRGYVLRRLLRRAVLNGQKLGIEHTFLADLTPTVAQIMKSYYPDLTTNLTRIKEVVNREEAKFAGTLNDGLKLLNSVISSPKVQENKMISGQDAFKLFDTYGFPVELTQEYAAESGINIDLDGYQKEMTQQKERARKARGVKVSMGTQNLDLLNYKKESKYLGYTQLDVTNCSLNLLLQNDQKVESVNDGEAMAIFDQTPFYAEMGGQVGDTGWIYDQSGQLVANVNDTKHAPNGQNLHYLEVFGQLKVGEEYHLKVDAVRNERIKRNHTATHLVDEALRDVLGSGSHQAGSLVAPDYLRFDFTSDEKLTDDQILQVEKIVNEKIFANLPVTAQEMPYQQAIDSGAVALFSEKYGDVVRVVKAGDYSTQLCGGDHVSNTSEIGMFKITESTGIGSGVRRIVALTGDGLYDYLLNEENQIKSVMKEVGVVKLSEAAEKTANLKNEFKAAQKELAELKEKHANDAAKNLFKNVKESGRFAYTAGIIPNLDPKEMREIADRWRNQKISDILVIGSNKNGKSSLLLAFAKDKASDEVNAKTVIGSFAEIFGGRGGGNQLMAVAGGKETSLIQDAVDQAAKIIADLK</sequence>
<dbReference type="FunFam" id="3.30.54.20:FF:000001">
    <property type="entry name" value="Alanine--tRNA ligase"/>
    <property type="match status" value="1"/>
</dbReference>
<dbReference type="GO" id="GO:0004813">
    <property type="term" value="F:alanine-tRNA ligase activity"/>
    <property type="evidence" value="ECO:0007669"/>
    <property type="project" value="UniProtKB-UniRule"/>
</dbReference>
<keyword evidence="8 15" id="KW-0862">Zinc</keyword>
<dbReference type="SUPFAM" id="SSF101353">
    <property type="entry name" value="Putative anticodon-binding domain of alanyl-tRNA synthetase (AlaRS)"/>
    <property type="match status" value="1"/>
</dbReference>
<keyword evidence="19" id="KW-1185">Reference proteome</keyword>
<comment type="domain">
    <text evidence="15">Consists of three domains; the N-terminal catalytic domain, the editing domain and the C-terminal C-Ala domain. The editing domain removes incorrectly charged amino acids, while the C-Ala domain, along with tRNA(Ala), serves as a bridge to cooperatively bring together the editing and aminoacylation centers thus stimulating deacylation of misacylated tRNAs.</text>
</comment>
<evidence type="ECO:0000313" key="19">
    <source>
        <dbReference type="Proteomes" id="UP001321804"/>
    </source>
</evidence>
<feature type="coiled-coil region" evidence="16">
    <location>
        <begin position="729"/>
        <end position="763"/>
    </location>
</feature>
<dbReference type="InterPro" id="IPR018164">
    <property type="entry name" value="Ala-tRNA-synth_IIc_N"/>
</dbReference>
<evidence type="ECO:0000256" key="3">
    <source>
        <dbReference type="ARBA" id="ARBA00022490"/>
    </source>
</evidence>
<evidence type="ECO:0000313" key="18">
    <source>
        <dbReference type="EMBL" id="BDR56747.1"/>
    </source>
</evidence>
<dbReference type="InterPro" id="IPR018162">
    <property type="entry name" value="Ala-tRNA-ligase_IIc_anticod-bd"/>
</dbReference>
<keyword evidence="7 15" id="KW-0547">Nucleotide-binding</keyword>
<dbReference type="GO" id="GO:0006419">
    <property type="term" value="P:alanyl-tRNA aminoacylation"/>
    <property type="evidence" value="ECO:0007669"/>
    <property type="project" value="UniProtKB-UniRule"/>
</dbReference>
<evidence type="ECO:0000256" key="15">
    <source>
        <dbReference type="HAMAP-Rule" id="MF_00036"/>
    </source>
</evidence>
<feature type="binding site" evidence="15">
    <location>
        <position position="567"/>
    </location>
    <ligand>
        <name>Zn(2+)</name>
        <dbReference type="ChEBI" id="CHEBI:29105"/>
    </ligand>
</feature>
<dbReference type="PRINTS" id="PR00980">
    <property type="entry name" value="TRNASYNTHALA"/>
</dbReference>
<dbReference type="GO" id="GO:0002161">
    <property type="term" value="F:aminoacyl-tRNA deacylase activity"/>
    <property type="evidence" value="ECO:0007669"/>
    <property type="project" value="TreeGrafter"/>
</dbReference>
<feature type="domain" description="Alanyl-transfer RNA synthetases family profile" evidence="17">
    <location>
        <begin position="4"/>
        <end position="712"/>
    </location>
</feature>
<dbReference type="AlphaFoldDB" id="A0AAU9D7J0"/>
<dbReference type="HAMAP" id="MF_00036_B">
    <property type="entry name" value="Ala_tRNA_synth_B"/>
    <property type="match status" value="1"/>
</dbReference>
<dbReference type="GO" id="GO:0000049">
    <property type="term" value="F:tRNA binding"/>
    <property type="evidence" value="ECO:0007669"/>
    <property type="project" value="UniProtKB-KW"/>
</dbReference>
<evidence type="ECO:0000256" key="14">
    <source>
        <dbReference type="ARBA" id="ARBA00048300"/>
    </source>
</evidence>
<dbReference type="KEGG" id="xak:KIMC2_13090"/>
<accession>A0AAU9D7J0</accession>
<dbReference type="Pfam" id="PF07973">
    <property type="entry name" value="tRNA_SAD"/>
    <property type="match status" value="1"/>
</dbReference>
<dbReference type="SMART" id="SM00863">
    <property type="entry name" value="tRNA_SAD"/>
    <property type="match status" value="1"/>
</dbReference>
<keyword evidence="3 15" id="KW-0963">Cytoplasm</keyword>
<comment type="cofactor">
    <cofactor evidence="15">
        <name>Zn(2+)</name>
        <dbReference type="ChEBI" id="CHEBI:29105"/>
    </cofactor>
    <text evidence="15">Binds 1 zinc ion per subunit.</text>
</comment>
<dbReference type="InterPro" id="IPR009000">
    <property type="entry name" value="Transl_B-barrel_sf"/>
</dbReference>
<comment type="subcellular location">
    <subcellularLocation>
        <location evidence="1 15">Cytoplasm</location>
    </subcellularLocation>
</comment>
<dbReference type="InterPro" id="IPR045864">
    <property type="entry name" value="aa-tRNA-synth_II/BPL/LPL"/>
</dbReference>
<evidence type="ECO:0000256" key="12">
    <source>
        <dbReference type="ARBA" id="ARBA00023146"/>
    </source>
</evidence>
<evidence type="ECO:0000256" key="9">
    <source>
        <dbReference type="ARBA" id="ARBA00022840"/>
    </source>
</evidence>
<evidence type="ECO:0000256" key="4">
    <source>
        <dbReference type="ARBA" id="ARBA00022555"/>
    </source>
</evidence>
<evidence type="ECO:0000256" key="1">
    <source>
        <dbReference type="ARBA" id="ARBA00004496"/>
    </source>
</evidence>
<dbReference type="Gene3D" id="3.30.54.20">
    <property type="match status" value="1"/>
</dbReference>
<dbReference type="RefSeq" id="WP_317695167.1">
    <property type="nucleotide sequence ID" value="NZ_AP026801.1"/>
</dbReference>
<dbReference type="EMBL" id="AP026801">
    <property type="protein sequence ID" value="BDR56747.1"/>
    <property type="molecule type" value="Genomic_DNA"/>
</dbReference>
<protein>
    <recommendedName>
        <fullName evidence="15">Alanine--tRNA ligase</fullName>
        <ecNumber evidence="15">6.1.1.7</ecNumber>
    </recommendedName>
    <alternativeName>
        <fullName evidence="15">Alanyl-tRNA synthetase</fullName>
        <shortName evidence="15">AlaRS</shortName>
    </alternativeName>
</protein>
<feature type="binding site" evidence="15">
    <location>
        <position position="571"/>
    </location>
    <ligand>
        <name>Zn(2+)</name>
        <dbReference type="ChEBI" id="CHEBI:29105"/>
    </ligand>
</feature>
<evidence type="ECO:0000256" key="16">
    <source>
        <dbReference type="SAM" id="Coils"/>
    </source>
</evidence>
<evidence type="ECO:0000256" key="6">
    <source>
        <dbReference type="ARBA" id="ARBA00022723"/>
    </source>
</evidence>
<feature type="binding site" evidence="15">
    <location>
        <position position="673"/>
    </location>
    <ligand>
        <name>Zn(2+)</name>
        <dbReference type="ChEBI" id="CHEBI:29105"/>
    </ligand>
</feature>
<dbReference type="PROSITE" id="PS50860">
    <property type="entry name" value="AA_TRNA_LIGASE_II_ALA"/>
    <property type="match status" value="1"/>
</dbReference>
<evidence type="ECO:0000256" key="11">
    <source>
        <dbReference type="ARBA" id="ARBA00022917"/>
    </source>
</evidence>
<dbReference type="PANTHER" id="PTHR11777:SF9">
    <property type="entry name" value="ALANINE--TRNA LIGASE, CYTOPLASMIC"/>
    <property type="match status" value="1"/>
</dbReference>
<dbReference type="FunFam" id="3.10.310.40:FF:000001">
    <property type="entry name" value="Alanine--tRNA ligase"/>
    <property type="match status" value="1"/>
</dbReference>
<evidence type="ECO:0000256" key="2">
    <source>
        <dbReference type="ARBA" id="ARBA00008226"/>
    </source>
</evidence>
<proteinExistence type="inferred from homology"/>
<evidence type="ECO:0000256" key="10">
    <source>
        <dbReference type="ARBA" id="ARBA00022884"/>
    </source>
</evidence>
<dbReference type="CDD" id="cd00673">
    <property type="entry name" value="AlaRS_core"/>
    <property type="match status" value="1"/>
</dbReference>
<comment type="catalytic activity">
    <reaction evidence="14 15">
        <text>tRNA(Ala) + L-alanine + ATP = L-alanyl-tRNA(Ala) + AMP + diphosphate</text>
        <dbReference type="Rhea" id="RHEA:12540"/>
        <dbReference type="Rhea" id="RHEA-COMP:9657"/>
        <dbReference type="Rhea" id="RHEA-COMP:9923"/>
        <dbReference type="ChEBI" id="CHEBI:30616"/>
        <dbReference type="ChEBI" id="CHEBI:33019"/>
        <dbReference type="ChEBI" id="CHEBI:57972"/>
        <dbReference type="ChEBI" id="CHEBI:78442"/>
        <dbReference type="ChEBI" id="CHEBI:78497"/>
        <dbReference type="ChEBI" id="CHEBI:456215"/>
        <dbReference type="EC" id="6.1.1.7"/>
    </reaction>
</comment>
<dbReference type="InterPro" id="IPR050058">
    <property type="entry name" value="Ala-tRNA_ligase"/>
</dbReference>
<evidence type="ECO:0000259" key="17">
    <source>
        <dbReference type="PROSITE" id="PS50860"/>
    </source>
</evidence>
<dbReference type="GO" id="GO:0016740">
    <property type="term" value="F:transferase activity"/>
    <property type="evidence" value="ECO:0007669"/>
    <property type="project" value="UniProtKB-ARBA"/>
</dbReference>
<dbReference type="InterPro" id="IPR003156">
    <property type="entry name" value="DHHA1_dom"/>
</dbReference>
<evidence type="ECO:0000256" key="8">
    <source>
        <dbReference type="ARBA" id="ARBA00022833"/>
    </source>
</evidence>
<dbReference type="Proteomes" id="UP001321804">
    <property type="component" value="Chromosome"/>
</dbReference>
<reference evidence="18 19" key="1">
    <citation type="journal article" date="2023" name="Microbiol. Spectr.">
        <title>Symbiosis of Carpenter Bees with Uncharacterized Lactic Acid Bacteria Showing NAD Auxotrophy.</title>
        <authorList>
            <person name="Kawasaki S."/>
            <person name="Ozawa K."/>
            <person name="Mori T."/>
            <person name="Yamamoto A."/>
            <person name="Ito M."/>
            <person name="Ohkuma M."/>
            <person name="Sakamoto M."/>
            <person name="Matsutani M."/>
        </authorList>
    </citation>
    <scope>NUCLEOTIDE SEQUENCE [LARGE SCALE GENOMIC DNA]</scope>
    <source>
        <strain evidence="18 19">KimC2</strain>
    </source>
</reference>
<dbReference type="Gene3D" id="3.30.930.10">
    <property type="entry name" value="Bira Bifunctional Protein, Domain 2"/>
    <property type="match status" value="1"/>
</dbReference>
<comment type="function">
    <text evidence="13 15">Catalyzes the attachment of alanine to tRNA(Ala) in a two-step reaction: alanine is first activated by ATP to form Ala-AMP and then transferred to the acceptor end of tRNA(Ala). Also edits incorrectly charged Ser-tRNA(Ala) and Gly-tRNA(Ala) via its editing domain.</text>
</comment>
<dbReference type="Pfam" id="PF01411">
    <property type="entry name" value="tRNA-synt_2c"/>
    <property type="match status" value="1"/>
</dbReference>
<keyword evidence="16" id="KW-0175">Coiled coil</keyword>
<evidence type="ECO:0000256" key="13">
    <source>
        <dbReference type="ARBA" id="ARBA00024779"/>
    </source>
</evidence>
<gene>
    <name evidence="15 18" type="primary">alaS</name>
    <name evidence="18" type="ORF">KIMC2_13090</name>
</gene>
<dbReference type="InterPro" id="IPR023033">
    <property type="entry name" value="Ala_tRNA_ligase_euk/bac"/>
</dbReference>
<dbReference type="InterPro" id="IPR012947">
    <property type="entry name" value="tRNA_SAD"/>
</dbReference>
<dbReference type="SUPFAM" id="SSF55681">
    <property type="entry name" value="Class II aaRS and biotin synthetases"/>
    <property type="match status" value="1"/>
</dbReference>
<dbReference type="InterPro" id="IPR018165">
    <property type="entry name" value="Ala-tRNA-synth_IIc_core"/>
</dbReference>
<dbReference type="GO" id="GO:0005524">
    <property type="term" value="F:ATP binding"/>
    <property type="evidence" value="ECO:0007669"/>
    <property type="project" value="UniProtKB-UniRule"/>
</dbReference>
<dbReference type="InterPro" id="IPR018163">
    <property type="entry name" value="Thr/Ala-tRNA-synth_IIc_edit"/>
</dbReference>
<dbReference type="PANTHER" id="PTHR11777">
    <property type="entry name" value="ALANYL-TRNA SYNTHETASE"/>
    <property type="match status" value="1"/>
</dbReference>
<name>A0AAU9D7J0_9LACO</name>
<dbReference type="InterPro" id="IPR002318">
    <property type="entry name" value="Ala-tRNA-lgiase_IIc"/>
</dbReference>
<dbReference type="FunFam" id="3.30.980.10:FF:000004">
    <property type="entry name" value="Alanine--tRNA ligase, cytoplasmic"/>
    <property type="match status" value="1"/>
</dbReference>
<dbReference type="EC" id="6.1.1.7" evidence="15"/>
<dbReference type="GO" id="GO:0005829">
    <property type="term" value="C:cytosol"/>
    <property type="evidence" value="ECO:0007669"/>
    <property type="project" value="TreeGrafter"/>
</dbReference>
<keyword evidence="9 15" id="KW-0067">ATP-binding</keyword>
<keyword evidence="12 15" id="KW-0030">Aminoacyl-tRNA synthetase</keyword>
<keyword evidence="5 15" id="KW-0436">Ligase</keyword>
<evidence type="ECO:0000256" key="5">
    <source>
        <dbReference type="ARBA" id="ARBA00022598"/>
    </source>
</evidence>
<keyword evidence="11 15" id="KW-0648">Protein biosynthesis</keyword>
<dbReference type="Pfam" id="PF02272">
    <property type="entry name" value="DHHA1"/>
    <property type="match status" value="1"/>
</dbReference>
<keyword evidence="4 15" id="KW-0820">tRNA-binding</keyword>
<keyword evidence="10 15" id="KW-0694">RNA-binding</keyword>
<dbReference type="Gene3D" id="3.10.310.40">
    <property type="match status" value="1"/>
</dbReference>
<dbReference type="GO" id="GO:0008270">
    <property type="term" value="F:zinc ion binding"/>
    <property type="evidence" value="ECO:0007669"/>
    <property type="project" value="UniProtKB-UniRule"/>
</dbReference>
<dbReference type="Gene3D" id="2.40.30.130">
    <property type="match status" value="1"/>
</dbReference>
<keyword evidence="6 15" id="KW-0479">Metal-binding</keyword>
<dbReference type="FunFam" id="3.30.930.10:FF:000046">
    <property type="entry name" value="Alanine--tRNA ligase"/>
    <property type="match status" value="1"/>
</dbReference>
<evidence type="ECO:0000256" key="7">
    <source>
        <dbReference type="ARBA" id="ARBA00022741"/>
    </source>
</evidence>
<comment type="similarity">
    <text evidence="2 15">Belongs to the class-II aminoacyl-tRNA synthetase family.</text>
</comment>
<dbReference type="SUPFAM" id="SSF55186">
    <property type="entry name" value="ThrRS/AlaRS common domain"/>
    <property type="match status" value="1"/>
</dbReference>
<dbReference type="NCBIfam" id="TIGR00344">
    <property type="entry name" value="alaS"/>
    <property type="match status" value="1"/>
</dbReference>
<dbReference type="Gene3D" id="3.30.980.10">
    <property type="entry name" value="Threonyl-trna Synthetase, Chain A, domain 2"/>
    <property type="match status" value="1"/>
</dbReference>